<organism evidence="3 4">
    <name type="scientific">Tilletia caries</name>
    <name type="common">wheat bunt fungus</name>
    <dbReference type="NCBI Taxonomy" id="13290"/>
    <lineage>
        <taxon>Eukaryota</taxon>
        <taxon>Fungi</taxon>
        <taxon>Dikarya</taxon>
        <taxon>Basidiomycota</taxon>
        <taxon>Ustilaginomycotina</taxon>
        <taxon>Exobasidiomycetes</taxon>
        <taxon>Tilletiales</taxon>
        <taxon>Tilletiaceae</taxon>
        <taxon>Tilletia</taxon>
    </lineage>
</organism>
<reference evidence="2" key="3">
    <citation type="submission" date="2020-10" db="EMBL/GenBank/DDBJ databases">
        <authorList>
            <person name="Sedaghatjoo S."/>
        </authorList>
    </citation>
    <scope>NUCLEOTIDE SEQUENCE</scope>
    <source>
        <strain evidence="2">AZH3</strain>
    </source>
</reference>
<dbReference type="EMBL" id="CAJHJG010004790">
    <property type="protein sequence ID" value="CAD6944587.1"/>
    <property type="molecule type" value="Genomic_DNA"/>
</dbReference>
<feature type="region of interest" description="Disordered" evidence="1">
    <location>
        <begin position="54"/>
        <end position="79"/>
    </location>
</feature>
<evidence type="ECO:0000313" key="2">
    <source>
        <dbReference type="EMBL" id="CAD6944587.1"/>
    </source>
</evidence>
<comment type="caution">
    <text evidence="3">The sequence shown here is derived from an EMBL/GenBank/DDBJ whole genome shotgun (WGS) entry which is preliminary data.</text>
</comment>
<feature type="region of interest" description="Disordered" evidence="1">
    <location>
        <begin position="385"/>
        <end position="408"/>
    </location>
</feature>
<proteinExistence type="predicted"/>
<sequence length="432" mass="46349">MASSSYLHQLSASRGSLSSPTSLLFPRPSANYTSFSNPSASASSPSRPLFFPSYLRESDGSDDPTTPAPAPAPRAAPTEATRAWQLVRDHHWHRLLPYHHLASTFTRLAESEPEPHHLANYLAHDLIPRLYAHLHHANTKAKIWAGRYPTLAALMFCAGPGVVPGGWALVPHTAALFALPGHARSLLRNRGTNPAQTSSNRWLKFTDISLQAFYLPLALVHTPHILASLAQTAFVRLPASIWVGMGRGFQSFARAVGDSRELMVLGGRDRVWGRDAPSVLAGLALIGLGFGWEWISSRTQQGRRPGADDGSSAALSDSSDSFGSLGSSSQEAMYVSSDLGSDLNMIDSLTDSERVDVYAAAGFYQSSAPSDSSSMTIIPATTSNNNVAETPAGDMSTSEHSGSPDLAGIPSMRQEIFSMWIDELAMPPADGR</sequence>
<feature type="region of interest" description="Disordered" evidence="1">
    <location>
        <begin position="301"/>
        <end position="324"/>
    </location>
</feature>
<evidence type="ECO:0000256" key="1">
    <source>
        <dbReference type="SAM" id="MobiDB-lite"/>
    </source>
</evidence>
<dbReference type="AlphaFoldDB" id="A0A177UU03"/>
<feature type="compositionally biased region" description="Low complexity" evidence="1">
    <location>
        <begin position="308"/>
        <end position="324"/>
    </location>
</feature>
<reference evidence="3" key="2">
    <citation type="journal article" date="2019" name="IMA Fungus">
        <title>Genome sequencing and comparison of five Tilletia species to identify candidate genes for the detection of regulated species infecting wheat.</title>
        <authorList>
            <person name="Nguyen H.D.T."/>
            <person name="Sultana T."/>
            <person name="Kesanakurti P."/>
            <person name="Hambleton S."/>
        </authorList>
    </citation>
    <scope>NUCLEOTIDE SEQUENCE</scope>
    <source>
        <strain evidence="3">DAOMC 238032</strain>
    </source>
</reference>
<accession>A0A177UU03</accession>
<protein>
    <submittedName>
        <fullName evidence="3">Uncharacterized protein</fullName>
    </submittedName>
</protein>
<evidence type="ECO:0000313" key="3">
    <source>
        <dbReference type="EMBL" id="KAE8261655.1"/>
    </source>
</evidence>
<gene>
    <name evidence="3" type="ORF">A4X03_0g3075</name>
    <name evidence="2" type="ORF">JKIAZH3_G5578</name>
</gene>
<feature type="compositionally biased region" description="Polar residues" evidence="1">
    <location>
        <begin position="1"/>
        <end position="22"/>
    </location>
</feature>
<feature type="region of interest" description="Disordered" evidence="1">
    <location>
        <begin position="1"/>
        <end position="23"/>
    </location>
</feature>
<reference evidence="3" key="1">
    <citation type="submission" date="2016-04" db="EMBL/GenBank/DDBJ databases">
        <authorList>
            <person name="Nguyen H.D."/>
            <person name="Kesanakurti P."/>
            <person name="Cullis J."/>
            <person name="Levesque C.A."/>
            <person name="Hambleton S."/>
        </authorList>
    </citation>
    <scope>NUCLEOTIDE SEQUENCE</scope>
    <source>
        <strain evidence="3">DAOMC 238032</strain>
    </source>
</reference>
<evidence type="ECO:0000313" key="5">
    <source>
        <dbReference type="Proteomes" id="UP000836402"/>
    </source>
</evidence>
<dbReference type="EMBL" id="LWDD02000336">
    <property type="protein sequence ID" value="KAE8261655.1"/>
    <property type="molecule type" value="Genomic_DNA"/>
</dbReference>
<dbReference type="Proteomes" id="UP000077671">
    <property type="component" value="Unassembled WGS sequence"/>
</dbReference>
<evidence type="ECO:0000313" key="4">
    <source>
        <dbReference type="Proteomes" id="UP000077671"/>
    </source>
</evidence>
<keyword evidence="5" id="KW-1185">Reference proteome</keyword>
<dbReference type="Proteomes" id="UP000836402">
    <property type="component" value="Unassembled WGS sequence"/>
</dbReference>
<name>A0A177UU03_9BASI</name>